<gene>
    <name evidence="1" type="ORF">MRB53_018664</name>
</gene>
<keyword evidence="2" id="KW-1185">Reference proteome</keyword>
<proteinExistence type="predicted"/>
<comment type="caution">
    <text evidence="1">The sequence shown here is derived from an EMBL/GenBank/DDBJ whole genome shotgun (WGS) entry which is preliminary data.</text>
</comment>
<organism evidence="1 2">
    <name type="scientific">Persea americana</name>
    <name type="common">Avocado</name>
    <dbReference type="NCBI Taxonomy" id="3435"/>
    <lineage>
        <taxon>Eukaryota</taxon>
        <taxon>Viridiplantae</taxon>
        <taxon>Streptophyta</taxon>
        <taxon>Embryophyta</taxon>
        <taxon>Tracheophyta</taxon>
        <taxon>Spermatophyta</taxon>
        <taxon>Magnoliopsida</taxon>
        <taxon>Magnoliidae</taxon>
        <taxon>Laurales</taxon>
        <taxon>Lauraceae</taxon>
        <taxon>Persea</taxon>
    </lineage>
</organism>
<name>A0ACC2M8K0_PERAE</name>
<evidence type="ECO:0000313" key="2">
    <source>
        <dbReference type="Proteomes" id="UP001234297"/>
    </source>
</evidence>
<sequence>MRFRPALTRWRGEGEGLDRIDAKERRNVAALPKRDARMAMLLMAVLDWKPTMMGLDGAVAMWLGLLKASVRGGRAQKVSVYGRSGFRQIIRNGTLDMGVMDG</sequence>
<dbReference type="EMBL" id="CM056813">
    <property type="protein sequence ID" value="KAJ8641970.1"/>
    <property type="molecule type" value="Genomic_DNA"/>
</dbReference>
<reference evidence="1 2" key="1">
    <citation type="journal article" date="2022" name="Hortic Res">
        <title>A haplotype resolved chromosomal level avocado genome allows analysis of novel avocado genes.</title>
        <authorList>
            <person name="Nath O."/>
            <person name="Fletcher S.J."/>
            <person name="Hayward A."/>
            <person name="Shaw L.M."/>
            <person name="Masouleh A.K."/>
            <person name="Furtado A."/>
            <person name="Henry R.J."/>
            <person name="Mitter N."/>
        </authorList>
    </citation>
    <scope>NUCLEOTIDE SEQUENCE [LARGE SCALE GENOMIC DNA]</scope>
    <source>
        <strain evidence="2">cv. Hass</strain>
    </source>
</reference>
<protein>
    <submittedName>
        <fullName evidence="1">Uncharacterized protein</fullName>
    </submittedName>
</protein>
<accession>A0ACC2M8K0</accession>
<evidence type="ECO:0000313" key="1">
    <source>
        <dbReference type="EMBL" id="KAJ8641970.1"/>
    </source>
</evidence>
<dbReference type="Proteomes" id="UP001234297">
    <property type="component" value="Chromosome 5"/>
</dbReference>